<dbReference type="EMBL" id="NAFL01000264">
    <property type="protein sequence ID" value="OSJ29782.1"/>
    <property type="molecule type" value="Genomic_DNA"/>
</dbReference>
<evidence type="ECO:0000313" key="3">
    <source>
        <dbReference type="Proteomes" id="UP000193335"/>
    </source>
</evidence>
<gene>
    <name evidence="2" type="ORF">BSZ19_26820</name>
</gene>
<accession>A0A1Y2JKZ9</accession>
<feature type="region of interest" description="Disordered" evidence="1">
    <location>
        <begin position="36"/>
        <end position="59"/>
    </location>
</feature>
<evidence type="ECO:0000256" key="1">
    <source>
        <dbReference type="SAM" id="MobiDB-lite"/>
    </source>
</evidence>
<comment type="caution">
    <text evidence="2">The sequence shown here is derived from an EMBL/GenBank/DDBJ whole genome shotgun (WGS) entry which is preliminary data.</text>
</comment>
<reference evidence="2 3" key="1">
    <citation type="submission" date="2017-03" db="EMBL/GenBank/DDBJ databases">
        <title>Whole genome sequences of fourteen strains of Bradyrhizobium canariense and one strain of Bradyrhizobium japonicum isolated from Lupinus (Papilionoideae: Genisteae) species in Algeria.</title>
        <authorList>
            <person name="Crovadore J."/>
            <person name="Chekireb D."/>
            <person name="Brachmann A."/>
            <person name="Chablais R."/>
            <person name="Cochard B."/>
            <person name="Lefort F."/>
        </authorList>
    </citation>
    <scope>NUCLEOTIDE SEQUENCE [LARGE SCALE GENOMIC DNA]</scope>
    <source>
        <strain evidence="2 3">UBMA197</strain>
    </source>
</reference>
<name>A0A1Y2JKZ9_BRAJP</name>
<organism evidence="2 3">
    <name type="scientific">Bradyrhizobium japonicum</name>
    <dbReference type="NCBI Taxonomy" id="375"/>
    <lineage>
        <taxon>Bacteria</taxon>
        <taxon>Pseudomonadati</taxon>
        <taxon>Pseudomonadota</taxon>
        <taxon>Alphaproteobacteria</taxon>
        <taxon>Hyphomicrobiales</taxon>
        <taxon>Nitrobacteraceae</taxon>
        <taxon>Bradyrhizobium</taxon>
    </lineage>
</organism>
<sequence>MTGKKYLADQAATLLKFAKATTDPDVAAGLLSKAADLSAKSEEAPDPSPQAPEVDQPDS</sequence>
<proteinExistence type="predicted"/>
<protein>
    <submittedName>
        <fullName evidence="2">Uncharacterized protein</fullName>
    </submittedName>
</protein>
<evidence type="ECO:0000313" key="2">
    <source>
        <dbReference type="EMBL" id="OSJ29782.1"/>
    </source>
</evidence>
<dbReference type="Proteomes" id="UP000193335">
    <property type="component" value="Unassembled WGS sequence"/>
</dbReference>
<dbReference type="AlphaFoldDB" id="A0A1Y2JKZ9"/>